<dbReference type="InterPro" id="IPR008405">
    <property type="entry name" value="ApoL"/>
</dbReference>
<protein>
    <recommendedName>
        <fullName evidence="5">Apolipoprotein L3</fullName>
    </recommendedName>
</protein>
<sequence>MSSGAFSTDEETVGDYDWQYGSSLGISELLQEKVYEEELQALFAEDWHYKEMLQDVIKLERYEGTVAWEESATEDIIVFLKQFPEQRKEIEKCIRCLKEMADNIDEIHKKCTIVNIAANSTSITSGILTILGLTLAPLTAGGSLALTATGIGLGAAAAAASVSVSIYENVSNSKERSKANELLVECQSNLNTLTNRDEVDFRPKFSPESEVRGDHLKHIISTASKIPDVIYKSATGIKTNVRAFKLLKANPGLNALAKRLAATGRTARNTVRGTKQVQKAFAGTTLAMSKGARVLGATAAGLFVVLDAYSLMKDSIHLTEGAKAEAAADIREKVSILEKDLQNLSALYEELKDMVYE</sequence>
<feature type="coiled-coil region" evidence="2">
    <location>
        <begin position="327"/>
        <end position="354"/>
    </location>
</feature>
<keyword evidence="2" id="KW-0175">Coiled coil</keyword>
<reference evidence="3" key="1">
    <citation type="submission" date="2025-08" db="UniProtKB">
        <authorList>
            <consortium name="Ensembl"/>
        </authorList>
    </citation>
    <scope>IDENTIFICATION</scope>
</reference>
<accession>A0A8C8SDE7</accession>
<dbReference type="Pfam" id="PF05461">
    <property type="entry name" value="ApoL"/>
    <property type="match status" value="1"/>
</dbReference>
<dbReference type="PANTHER" id="PTHR14096">
    <property type="entry name" value="APOLIPOPROTEIN L"/>
    <property type="match status" value="1"/>
</dbReference>
<dbReference type="AlphaFoldDB" id="A0A8C8SDE7"/>
<comment type="similarity">
    <text evidence="1">Belongs to the apolipoprotein L family.</text>
</comment>
<dbReference type="GO" id="GO:0008289">
    <property type="term" value="F:lipid binding"/>
    <property type="evidence" value="ECO:0007669"/>
    <property type="project" value="InterPro"/>
</dbReference>
<dbReference type="GO" id="GO:0042157">
    <property type="term" value="P:lipoprotein metabolic process"/>
    <property type="evidence" value="ECO:0007669"/>
    <property type="project" value="InterPro"/>
</dbReference>
<dbReference type="GO" id="GO:0016020">
    <property type="term" value="C:membrane"/>
    <property type="evidence" value="ECO:0007669"/>
    <property type="project" value="TreeGrafter"/>
</dbReference>
<dbReference type="Proteomes" id="UP000694393">
    <property type="component" value="Unplaced"/>
</dbReference>
<evidence type="ECO:0000313" key="3">
    <source>
        <dbReference type="Ensembl" id="ENSPCEP00000018026.1"/>
    </source>
</evidence>
<organism evidence="3 4">
    <name type="scientific">Pelusios castaneus</name>
    <name type="common">West African mud turtle</name>
    <dbReference type="NCBI Taxonomy" id="367368"/>
    <lineage>
        <taxon>Eukaryota</taxon>
        <taxon>Metazoa</taxon>
        <taxon>Chordata</taxon>
        <taxon>Craniata</taxon>
        <taxon>Vertebrata</taxon>
        <taxon>Euteleostomi</taxon>
        <taxon>Archelosauria</taxon>
        <taxon>Testudinata</taxon>
        <taxon>Testudines</taxon>
        <taxon>Pleurodira</taxon>
        <taxon>Pelomedusidae</taxon>
        <taxon>Pelusios</taxon>
    </lineage>
</organism>
<name>A0A8C8SDE7_9SAUR</name>
<evidence type="ECO:0008006" key="5">
    <source>
        <dbReference type="Google" id="ProtNLM"/>
    </source>
</evidence>
<dbReference type="PANTHER" id="PTHR14096:SF27">
    <property type="entry name" value="APOLIPOPROTEIN L2"/>
    <property type="match status" value="1"/>
</dbReference>
<dbReference type="GO" id="GO:0006869">
    <property type="term" value="P:lipid transport"/>
    <property type="evidence" value="ECO:0007669"/>
    <property type="project" value="InterPro"/>
</dbReference>
<evidence type="ECO:0000256" key="1">
    <source>
        <dbReference type="ARBA" id="ARBA00010090"/>
    </source>
</evidence>
<keyword evidence="4" id="KW-1185">Reference proteome</keyword>
<dbReference type="Ensembl" id="ENSPCET00000018642.1">
    <property type="protein sequence ID" value="ENSPCEP00000018026.1"/>
    <property type="gene ID" value="ENSPCEG00000014103.1"/>
</dbReference>
<dbReference type="GO" id="GO:0005576">
    <property type="term" value="C:extracellular region"/>
    <property type="evidence" value="ECO:0007669"/>
    <property type="project" value="InterPro"/>
</dbReference>
<evidence type="ECO:0000256" key="2">
    <source>
        <dbReference type="SAM" id="Coils"/>
    </source>
</evidence>
<reference evidence="3" key="2">
    <citation type="submission" date="2025-09" db="UniProtKB">
        <authorList>
            <consortium name="Ensembl"/>
        </authorList>
    </citation>
    <scope>IDENTIFICATION</scope>
</reference>
<proteinExistence type="inferred from homology"/>
<evidence type="ECO:0000313" key="4">
    <source>
        <dbReference type="Proteomes" id="UP000694393"/>
    </source>
</evidence>